<dbReference type="RefSeq" id="WP_150445822.1">
    <property type="nucleotide sequence ID" value="NZ_VYQE01000004.1"/>
</dbReference>
<dbReference type="GO" id="GO:0016740">
    <property type="term" value="F:transferase activity"/>
    <property type="evidence" value="ECO:0007669"/>
    <property type="project" value="UniProtKB-KW"/>
</dbReference>
<dbReference type="AlphaFoldDB" id="A0A5J5GGZ6"/>
<dbReference type="Pfam" id="PF01636">
    <property type="entry name" value="APH"/>
    <property type="match status" value="1"/>
</dbReference>
<evidence type="ECO:0000259" key="1">
    <source>
        <dbReference type="Pfam" id="PF01636"/>
    </source>
</evidence>
<reference evidence="2 3" key="1">
    <citation type="submission" date="2019-09" db="EMBL/GenBank/DDBJ databases">
        <authorList>
            <person name="Park J.-S."/>
            <person name="Choi H.-J."/>
        </authorList>
    </citation>
    <scope>NUCLEOTIDE SEQUENCE [LARGE SCALE GENOMIC DNA]</scope>
    <source>
        <strain evidence="2 3">176SS1-4</strain>
    </source>
</reference>
<dbReference type="Gene3D" id="3.90.1200.10">
    <property type="match status" value="1"/>
</dbReference>
<evidence type="ECO:0000313" key="2">
    <source>
        <dbReference type="EMBL" id="KAA9006804.1"/>
    </source>
</evidence>
<comment type="caution">
    <text evidence="2">The sequence shown here is derived from an EMBL/GenBank/DDBJ whole genome shotgun (WGS) entry which is preliminary data.</text>
</comment>
<protein>
    <submittedName>
        <fullName evidence="2">Phosphotransferase</fullName>
    </submittedName>
</protein>
<proteinExistence type="predicted"/>
<accession>A0A5J5GGZ6</accession>
<dbReference type="Gene3D" id="3.30.200.20">
    <property type="entry name" value="Phosphorylase Kinase, domain 1"/>
    <property type="match status" value="1"/>
</dbReference>
<gene>
    <name evidence="2" type="ORF">F3S47_13575</name>
</gene>
<dbReference type="SUPFAM" id="SSF56112">
    <property type="entry name" value="Protein kinase-like (PK-like)"/>
    <property type="match status" value="1"/>
</dbReference>
<feature type="domain" description="Aminoglycoside phosphotransferase" evidence="1">
    <location>
        <begin position="23"/>
        <end position="249"/>
    </location>
</feature>
<dbReference type="Proteomes" id="UP000326554">
    <property type="component" value="Unassembled WGS sequence"/>
</dbReference>
<sequence>MTDREMQIAAFLDRAGLADWRREVIAADASRRSYLRLRNGDRSRILMDAPPDTGEDVRPFIAIGAHLRGIGLSAPDVIEPDVPQGLLLLEDLGPTLAARHLDAHPGDEAEIYGLTADLLAEMQAHAPPPGLEALTPERATAALAPLFEWGAAVSDAQRARLEETMAEAIRDHTRPPEVLSLRDLHAENLVWRPQLSGHDRLGLLDFQDAMLAPPAYDLASLLDDVRRDVSPETDRHVMAHFSAATETDPSRLAAERAVLSVQRNLRILGIFARLVRRDGKTRYAAFLPRLRRLLDQRLEHPACAGLRPLVLPLIAEAPEWA</sequence>
<dbReference type="InterPro" id="IPR011009">
    <property type="entry name" value="Kinase-like_dom_sf"/>
</dbReference>
<dbReference type="InterPro" id="IPR002575">
    <property type="entry name" value="Aminoglycoside_PTrfase"/>
</dbReference>
<evidence type="ECO:0000313" key="3">
    <source>
        <dbReference type="Proteomes" id="UP000326554"/>
    </source>
</evidence>
<keyword evidence="2" id="KW-0808">Transferase</keyword>
<name>A0A5J5GGZ6_9RHOB</name>
<organism evidence="2 3">
    <name type="scientific">Histidinibacterium aquaticum</name>
    <dbReference type="NCBI Taxonomy" id="2613962"/>
    <lineage>
        <taxon>Bacteria</taxon>
        <taxon>Pseudomonadati</taxon>
        <taxon>Pseudomonadota</taxon>
        <taxon>Alphaproteobacteria</taxon>
        <taxon>Rhodobacterales</taxon>
        <taxon>Paracoccaceae</taxon>
        <taxon>Histidinibacterium</taxon>
    </lineage>
</organism>
<keyword evidence="3" id="KW-1185">Reference proteome</keyword>
<dbReference type="EMBL" id="VYQE01000004">
    <property type="protein sequence ID" value="KAA9006804.1"/>
    <property type="molecule type" value="Genomic_DNA"/>
</dbReference>